<organism evidence="1 2">
    <name type="scientific">Billgrantia antri</name>
    <dbReference type="NCBI Taxonomy" id="2846777"/>
    <lineage>
        <taxon>Bacteria</taxon>
        <taxon>Pseudomonadati</taxon>
        <taxon>Pseudomonadota</taxon>
        <taxon>Gammaproteobacteria</taxon>
        <taxon>Oceanospirillales</taxon>
        <taxon>Halomonadaceae</taxon>
        <taxon>Billgrantia</taxon>
    </lineage>
</organism>
<dbReference type="InterPro" id="IPR027417">
    <property type="entry name" value="P-loop_NTPase"/>
</dbReference>
<name>A0ABS6ZJ35_9GAMM</name>
<keyword evidence="2" id="KW-1185">Reference proteome</keyword>
<evidence type="ECO:0000313" key="1">
    <source>
        <dbReference type="EMBL" id="MBW6390061.1"/>
    </source>
</evidence>
<gene>
    <name evidence="1" type="ORF">KPL81_02630</name>
</gene>
<dbReference type="SUPFAM" id="SSF52540">
    <property type="entry name" value="P-loop containing nucleoside triphosphate hydrolases"/>
    <property type="match status" value="1"/>
</dbReference>
<evidence type="ECO:0000313" key="2">
    <source>
        <dbReference type="Proteomes" id="UP000769617"/>
    </source>
</evidence>
<sequence>MSDMPTLDAWRKLARSGDLTELRRVIKNSKLSRKTKEFVDGLDDNSLREKFLKRIHFDCGANESRFLARQINTRISKLLLDRGGVHSQAQACTANILLVVLKLSTNPNRDERVIDRNGLEEILETATQVTLNRAQFEEQNKLMARALSASVPSAADLSGAHPVRPSPVSETPLPKALANRTEAIRQLQKILDKFGVCWIFGAAGMGKTVAARVLANSLGGDWSSINLRGRSREQVAQVLFQSAESIRDFGRQGLIIDDLTWITDPSVLDSLCYLLFSSQRSDVLLILNSSDLPSNEFLFSCDLHAGVAHTLSEFSEEDIREILEKFGVSDANWAKYAHLVSGGGHPQLAMAFVQSMAISGWNSSEFQILDTLLQGSPAVKDVRKRTRERLLNDLPPSSRLLLERLSLKIGGFTRELAFDLGKVLPAVLDTGIILETLIGSWVDQQEGNRFSLSPLLSGLAAKTLGVDEKKKIESTIADSLTKSRTLDVTDMDSAFIAAWSSGNERVLIKLCMAILGSDFSEMKMLAPHLSMFTLFRTDKIAYPVNASLSHMFRGAQLLLLNQDSDSPNKINDALRCFAEEAANVEHDEMRTTMNIIVYSKLLLQTPKTGLGTNFTEIITELDHLLNGEALPTEVLDSIRHVEEEGVSAIGAMFLNQAHQLEKIEDLRHVFDFLDSSPSDLRSKLLAPFRQDAFEVDILVAGAWLREHDHGTIDSPIHSAIFARLEEQAISWGEVDLAVCCRKYQAIIIDECGGDKDKALKVLDEGLSIFGQTNSELVRAKAKVLYRSDDHKGSLQLSKALIEGDAPLNEVEKAFLGRDAAISAEKQGDFKTARRYYLYGSGAAKKSNVSDMAAMRVGLLADAALVSWHQGCRLTCLQDFVAVLIELNKFESNETLRTAHCHALTRHVLLWLTQDATGETRFLENGEETRIYAGCVSNPEPHPKIGERYVAPIEMAWYMLASVENYASLDAGITENLERFLPNGPVLEGQMLLSPAKVHKSMTRLDAKFFIDALKDTISCMAFARTSHKRPGGLDIKNLSYGTLPLATKDQQEDLRDLTEQMVLLYFAMCIIKEDVDKIEEALQELDSASGFELRSVLINHLQSSGMVEDYYQDFAKLIREHARGLSESQAVSPRQVFELAFKVMQIANATGNSRLVGEHLLPWLQKKWKFILGRQRFLLNLPTLHEDKINKAIDQKYVSDQVKLVDMLSAILPTLGIGNYNELEKILSHLRYQWNF</sequence>
<comment type="caution">
    <text evidence="1">The sequence shown here is derived from an EMBL/GenBank/DDBJ whole genome shotgun (WGS) entry which is preliminary data.</text>
</comment>
<dbReference type="RefSeq" id="WP_219790568.1">
    <property type="nucleotide sequence ID" value="NZ_JAHYCA010000001.1"/>
</dbReference>
<accession>A0ABS6ZJ35</accession>
<dbReference type="Proteomes" id="UP000769617">
    <property type="component" value="Unassembled WGS sequence"/>
</dbReference>
<proteinExistence type="predicted"/>
<dbReference type="EMBL" id="JAHYCA010000001">
    <property type="protein sequence ID" value="MBW6390061.1"/>
    <property type="molecule type" value="Genomic_DNA"/>
</dbReference>
<protein>
    <submittedName>
        <fullName evidence="1">Uncharacterized protein</fullName>
    </submittedName>
</protein>
<reference evidence="1 2" key="1">
    <citation type="submission" date="2021-07" db="EMBL/GenBank/DDBJ databases">
        <authorList>
            <person name="So Y."/>
        </authorList>
    </citation>
    <scope>NUCLEOTIDE SEQUENCE [LARGE SCALE GENOMIC DNA]</scope>
    <source>
        <strain evidence="1 2">Y3S6</strain>
    </source>
</reference>